<evidence type="ECO:0000313" key="2">
    <source>
        <dbReference type="EMBL" id="UWM46311.1"/>
    </source>
</evidence>
<evidence type="ECO:0000259" key="1">
    <source>
        <dbReference type="Pfam" id="PF01261"/>
    </source>
</evidence>
<sequence length="272" mass="30268">MRLAISNIAWDIVEDDSVASLLEKYEINAIDIAPGKYFSDPKRASKDDILKVKTWWETRGFTITGMQALLFGTTGLNMFGPTQVQHAMLTHLESICRIGSILGANRLVFGSPRNRDCFGLTEQETHNKAIDFFRKLGNIAQLQNVIICLEPNPTCYGANFMTSTLETAKMVELVDHKAIKMQLDIGAITINKENIAEILPSIAHLIGHVHISEPDLLPIGDLNTSHAYISNSLKKYLPNHVASIEMLATKQETHIVSIERAIKVAINNYLVD</sequence>
<dbReference type="PANTHER" id="PTHR12110:SF21">
    <property type="entry name" value="XYLOSE ISOMERASE-LIKE TIM BARREL DOMAIN-CONTAINING PROTEIN"/>
    <property type="match status" value="1"/>
</dbReference>
<gene>
    <name evidence="2" type="ORF">N0H69_05635</name>
</gene>
<keyword evidence="3" id="KW-1185">Reference proteome</keyword>
<dbReference type="InterPro" id="IPR013022">
    <property type="entry name" value="Xyl_isomerase-like_TIM-brl"/>
</dbReference>
<dbReference type="InterPro" id="IPR036237">
    <property type="entry name" value="Xyl_isomerase-like_sf"/>
</dbReference>
<dbReference type="Pfam" id="PF01261">
    <property type="entry name" value="AP_endonuc_2"/>
    <property type="match status" value="1"/>
</dbReference>
<name>A0ABY5US60_9GAMM</name>
<proteinExistence type="predicted"/>
<organism evidence="2 3">
    <name type="scientific">Yersinia alsatica</name>
    <dbReference type="NCBI Taxonomy" id="2890317"/>
    <lineage>
        <taxon>Bacteria</taxon>
        <taxon>Pseudomonadati</taxon>
        <taxon>Pseudomonadota</taxon>
        <taxon>Gammaproteobacteria</taxon>
        <taxon>Enterobacterales</taxon>
        <taxon>Yersiniaceae</taxon>
        <taxon>Yersinia</taxon>
    </lineage>
</organism>
<dbReference type="RefSeq" id="WP_050150574.1">
    <property type="nucleotide sequence ID" value="NZ_CABHWQ010000048.1"/>
</dbReference>
<dbReference type="GeneID" id="75139460"/>
<dbReference type="EMBL" id="CP104006">
    <property type="protein sequence ID" value="UWM46311.1"/>
    <property type="molecule type" value="Genomic_DNA"/>
</dbReference>
<dbReference type="Gene3D" id="3.20.20.150">
    <property type="entry name" value="Divalent-metal-dependent TIM barrel enzymes"/>
    <property type="match status" value="1"/>
</dbReference>
<dbReference type="PANTHER" id="PTHR12110">
    <property type="entry name" value="HYDROXYPYRUVATE ISOMERASE"/>
    <property type="match status" value="1"/>
</dbReference>
<accession>A0ABY5US60</accession>
<dbReference type="Proteomes" id="UP001057860">
    <property type="component" value="Chromosome"/>
</dbReference>
<keyword evidence="2" id="KW-0413">Isomerase</keyword>
<feature type="domain" description="Xylose isomerase-like TIM barrel" evidence="1">
    <location>
        <begin position="22"/>
        <end position="213"/>
    </location>
</feature>
<dbReference type="SUPFAM" id="SSF51658">
    <property type="entry name" value="Xylose isomerase-like"/>
    <property type="match status" value="1"/>
</dbReference>
<dbReference type="InterPro" id="IPR050312">
    <property type="entry name" value="IolE/XylAMocC-like"/>
</dbReference>
<dbReference type="GO" id="GO:0016853">
    <property type="term" value="F:isomerase activity"/>
    <property type="evidence" value="ECO:0007669"/>
    <property type="project" value="UniProtKB-KW"/>
</dbReference>
<reference evidence="2" key="1">
    <citation type="submission" date="2022-08" db="EMBL/GenBank/DDBJ databases">
        <authorList>
            <person name="Bogun A."/>
            <person name="Kislichkina A."/>
            <person name="Solomentsev V."/>
            <person name="Skryabin Y."/>
            <person name="Sizova A."/>
            <person name="Platonov M."/>
            <person name="Dentovskaya S."/>
        </authorList>
    </citation>
    <scope>NUCLEOTIDE SEQUENCE</scope>
    <source>
        <strain evidence="2">SCPM-O-B-7604</strain>
    </source>
</reference>
<evidence type="ECO:0000313" key="3">
    <source>
        <dbReference type="Proteomes" id="UP001057860"/>
    </source>
</evidence>
<protein>
    <submittedName>
        <fullName evidence="2">Sugar phosphate isomerase/epimerase</fullName>
    </submittedName>
</protein>